<reference evidence="3" key="1">
    <citation type="submission" date="2021-05" db="EMBL/GenBank/DDBJ databases">
        <title>The genome of the haptophyte Pavlova lutheri (Diacronema luteri, Pavlovales) - a model for lipid biosynthesis in eukaryotic algae.</title>
        <authorList>
            <person name="Hulatt C.J."/>
            <person name="Posewitz M.C."/>
        </authorList>
    </citation>
    <scope>NUCLEOTIDE SEQUENCE</scope>
    <source>
        <strain evidence="3">NIVA-4/92</strain>
    </source>
</reference>
<feature type="compositionally biased region" description="Polar residues" evidence="1">
    <location>
        <begin position="215"/>
        <end position="224"/>
    </location>
</feature>
<evidence type="ECO:0000313" key="4">
    <source>
        <dbReference type="Proteomes" id="UP000751190"/>
    </source>
</evidence>
<dbReference type="PANTHER" id="PTHR47487:SF8">
    <property type="entry name" value="OS08G0270900 PROTEIN"/>
    <property type="match status" value="1"/>
</dbReference>
<dbReference type="AlphaFoldDB" id="A0A8J5X7R3"/>
<gene>
    <name evidence="3" type="ORF">KFE25_011797</name>
</gene>
<dbReference type="GO" id="GO:0003676">
    <property type="term" value="F:nucleic acid binding"/>
    <property type="evidence" value="ECO:0007669"/>
    <property type="project" value="InterPro"/>
</dbReference>
<dbReference type="Pfam" id="PF12874">
    <property type="entry name" value="zf-met"/>
    <property type="match status" value="2"/>
</dbReference>
<organism evidence="3 4">
    <name type="scientific">Diacronema lutheri</name>
    <name type="common">Unicellular marine alga</name>
    <name type="synonym">Monochrysis lutheri</name>
    <dbReference type="NCBI Taxonomy" id="2081491"/>
    <lineage>
        <taxon>Eukaryota</taxon>
        <taxon>Haptista</taxon>
        <taxon>Haptophyta</taxon>
        <taxon>Pavlovophyceae</taxon>
        <taxon>Pavlovales</taxon>
        <taxon>Pavlovaceae</taxon>
        <taxon>Diacronema</taxon>
    </lineage>
</organism>
<dbReference type="EMBL" id="JAGTXO010000033">
    <property type="protein sequence ID" value="KAG8460306.1"/>
    <property type="molecule type" value="Genomic_DNA"/>
</dbReference>
<dbReference type="PANTHER" id="PTHR47487">
    <property type="entry name" value="OS06G0651300 PROTEIN-RELATED"/>
    <property type="match status" value="1"/>
</dbReference>
<sequence length="224" mass="23492">MAINALDDQIDALERELARGVESDDSGSSTGVERVITSAASRLPAIADAPGAGDEHASRRKRKREAALRHGAASGAPAQAPPALLRCELCGVCVNSELLMREHRLGRRHRELEAEARASAEGRWCAVCRLEFTSAVQREEHEQGKRHKDAAERSALGGGANRGTGRAGRSGGRGGGRSDGRGAARGRSGPPNLPARGRGGQHSTGRGPAYEASRLTPTGTKVEV</sequence>
<evidence type="ECO:0000313" key="3">
    <source>
        <dbReference type="EMBL" id="KAG8460306.1"/>
    </source>
</evidence>
<comment type="caution">
    <text evidence="3">The sequence shown here is derived from an EMBL/GenBank/DDBJ whole genome shotgun (WGS) entry which is preliminary data.</text>
</comment>
<accession>A0A8J5X7R3</accession>
<keyword evidence="4" id="KW-1185">Reference proteome</keyword>
<proteinExistence type="predicted"/>
<evidence type="ECO:0000256" key="1">
    <source>
        <dbReference type="SAM" id="MobiDB-lite"/>
    </source>
</evidence>
<dbReference type="GO" id="GO:0008270">
    <property type="term" value="F:zinc ion binding"/>
    <property type="evidence" value="ECO:0007669"/>
    <property type="project" value="InterPro"/>
</dbReference>
<evidence type="ECO:0000259" key="2">
    <source>
        <dbReference type="SMART" id="SM00451"/>
    </source>
</evidence>
<protein>
    <recommendedName>
        <fullName evidence="2">U1-type domain-containing protein</fullName>
    </recommendedName>
</protein>
<feature type="domain" description="U1-type" evidence="2">
    <location>
        <begin position="120"/>
        <end position="154"/>
    </location>
</feature>
<dbReference type="InterPro" id="IPR036236">
    <property type="entry name" value="Znf_C2H2_sf"/>
</dbReference>
<feature type="compositionally biased region" description="Gly residues" evidence="1">
    <location>
        <begin position="156"/>
        <end position="175"/>
    </location>
</feature>
<feature type="region of interest" description="Disordered" evidence="1">
    <location>
        <begin position="137"/>
        <end position="224"/>
    </location>
</feature>
<dbReference type="InterPro" id="IPR003604">
    <property type="entry name" value="Matrin/U1-like-C_Znf_C2H2"/>
</dbReference>
<dbReference type="SUPFAM" id="SSF57667">
    <property type="entry name" value="beta-beta-alpha zinc fingers"/>
    <property type="match status" value="2"/>
</dbReference>
<name>A0A8J5X7R3_DIALT</name>
<dbReference type="Proteomes" id="UP000751190">
    <property type="component" value="Unassembled WGS sequence"/>
</dbReference>
<dbReference type="Gene3D" id="3.30.160.60">
    <property type="entry name" value="Classic Zinc Finger"/>
    <property type="match status" value="1"/>
</dbReference>
<dbReference type="SMART" id="SM00451">
    <property type="entry name" value="ZnF_U1"/>
    <property type="match status" value="1"/>
</dbReference>
<dbReference type="InterPro" id="IPR013087">
    <property type="entry name" value="Znf_C2H2_type"/>
</dbReference>
<feature type="region of interest" description="Disordered" evidence="1">
    <location>
        <begin position="43"/>
        <end position="78"/>
    </location>
</feature>